<sequence length="45" mass="4954">MSSFNNSYTSHTAVASGSLYRTSSKCIPENQQELYSSSDKYPSSL</sequence>
<gene>
    <name evidence="1" type="ORF">SPELUC_LOCUS11712</name>
</gene>
<accession>A0ACA9PHN8</accession>
<feature type="non-terminal residue" evidence="1">
    <location>
        <position position="1"/>
    </location>
</feature>
<organism evidence="1 2">
    <name type="scientific">Cetraspora pellucida</name>
    <dbReference type="NCBI Taxonomy" id="1433469"/>
    <lineage>
        <taxon>Eukaryota</taxon>
        <taxon>Fungi</taxon>
        <taxon>Fungi incertae sedis</taxon>
        <taxon>Mucoromycota</taxon>
        <taxon>Glomeromycotina</taxon>
        <taxon>Glomeromycetes</taxon>
        <taxon>Diversisporales</taxon>
        <taxon>Gigasporaceae</taxon>
        <taxon>Cetraspora</taxon>
    </lineage>
</organism>
<proteinExistence type="predicted"/>
<keyword evidence="2" id="KW-1185">Reference proteome</keyword>
<evidence type="ECO:0000313" key="2">
    <source>
        <dbReference type="Proteomes" id="UP000789366"/>
    </source>
</evidence>
<evidence type="ECO:0000313" key="1">
    <source>
        <dbReference type="EMBL" id="CAG8709283.1"/>
    </source>
</evidence>
<name>A0ACA9PHN8_9GLOM</name>
<reference evidence="1" key="1">
    <citation type="submission" date="2021-06" db="EMBL/GenBank/DDBJ databases">
        <authorList>
            <person name="Kallberg Y."/>
            <person name="Tangrot J."/>
            <person name="Rosling A."/>
        </authorList>
    </citation>
    <scope>NUCLEOTIDE SEQUENCE</scope>
    <source>
        <strain evidence="1">28 12/20/2015</strain>
    </source>
</reference>
<comment type="caution">
    <text evidence="1">The sequence shown here is derived from an EMBL/GenBank/DDBJ whole genome shotgun (WGS) entry which is preliminary data.</text>
</comment>
<dbReference type="EMBL" id="CAJVPW010025583">
    <property type="protein sequence ID" value="CAG8709283.1"/>
    <property type="molecule type" value="Genomic_DNA"/>
</dbReference>
<feature type="non-terminal residue" evidence="1">
    <location>
        <position position="45"/>
    </location>
</feature>
<dbReference type="Proteomes" id="UP000789366">
    <property type="component" value="Unassembled WGS sequence"/>
</dbReference>
<protein>
    <submittedName>
        <fullName evidence="1">17448_t:CDS:1</fullName>
    </submittedName>
</protein>